<reference evidence="4" key="1">
    <citation type="journal article" date="2019" name="Int. J. Syst. Evol. Microbiol.">
        <title>The Global Catalogue of Microorganisms (GCM) 10K type strain sequencing project: providing services to taxonomists for standard genome sequencing and annotation.</title>
        <authorList>
            <consortium name="The Broad Institute Genomics Platform"/>
            <consortium name="The Broad Institute Genome Sequencing Center for Infectious Disease"/>
            <person name="Wu L."/>
            <person name="Ma J."/>
        </authorList>
    </citation>
    <scope>NUCLEOTIDE SEQUENCE [LARGE SCALE GENOMIC DNA]</scope>
    <source>
        <strain evidence="4">CCUG 56401</strain>
    </source>
</reference>
<feature type="region of interest" description="Disordered" evidence="1">
    <location>
        <begin position="279"/>
        <end position="374"/>
    </location>
</feature>
<dbReference type="Proteomes" id="UP001597018">
    <property type="component" value="Unassembled WGS sequence"/>
</dbReference>
<name>A0ABW3FRT8_9PSEU</name>
<comment type="caution">
    <text evidence="3">The sequence shown here is derived from an EMBL/GenBank/DDBJ whole genome shotgun (WGS) entry which is preliminary data.</text>
</comment>
<dbReference type="PRINTS" id="PR01217">
    <property type="entry name" value="PRICHEXTENSN"/>
</dbReference>
<evidence type="ECO:0000313" key="3">
    <source>
        <dbReference type="EMBL" id="MFD0920437.1"/>
    </source>
</evidence>
<dbReference type="InterPro" id="IPR023346">
    <property type="entry name" value="Lysozyme-like_dom_sf"/>
</dbReference>
<dbReference type="Gene3D" id="1.10.530.10">
    <property type="match status" value="1"/>
</dbReference>
<feature type="compositionally biased region" description="Basic and acidic residues" evidence="1">
    <location>
        <begin position="128"/>
        <end position="137"/>
    </location>
</feature>
<feature type="compositionally biased region" description="Pro residues" evidence="1">
    <location>
        <begin position="279"/>
        <end position="301"/>
    </location>
</feature>
<organism evidence="3 4">
    <name type="scientific">Saccharopolyspora rosea</name>
    <dbReference type="NCBI Taxonomy" id="524884"/>
    <lineage>
        <taxon>Bacteria</taxon>
        <taxon>Bacillati</taxon>
        <taxon>Actinomycetota</taxon>
        <taxon>Actinomycetes</taxon>
        <taxon>Pseudonocardiales</taxon>
        <taxon>Pseudonocardiaceae</taxon>
        <taxon>Saccharopolyspora</taxon>
    </lineage>
</organism>
<dbReference type="RefSeq" id="WP_380757744.1">
    <property type="nucleotide sequence ID" value="NZ_JBHTIW010000007.1"/>
</dbReference>
<feature type="compositionally biased region" description="Low complexity" evidence="1">
    <location>
        <begin position="24"/>
        <end position="42"/>
    </location>
</feature>
<dbReference type="PANTHER" id="PTHR30163:SF8">
    <property type="entry name" value="LYTIC MUREIN TRANSGLYCOSYLASE"/>
    <property type="match status" value="1"/>
</dbReference>
<evidence type="ECO:0000313" key="4">
    <source>
        <dbReference type="Proteomes" id="UP001597018"/>
    </source>
</evidence>
<protein>
    <submittedName>
        <fullName evidence="3">Lytic transglycosylase domain-containing protein</fullName>
    </submittedName>
</protein>
<proteinExistence type="predicted"/>
<evidence type="ECO:0000256" key="2">
    <source>
        <dbReference type="SAM" id="SignalP"/>
    </source>
</evidence>
<feature type="chain" id="PRO_5047305015" evidence="2">
    <location>
        <begin position="25"/>
        <end position="374"/>
    </location>
</feature>
<accession>A0ABW3FRT8</accession>
<dbReference type="CDD" id="cd13399">
    <property type="entry name" value="Slt35-like"/>
    <property type="match status" value="1"/>
</dbReference>
<sequence length="374" mass="37507">MRAERVTAVATGLLVALVPPLALRSDSPATAPGASAPAHRAAPTPPEVSADGRLPSDTRLSPGFLAQLADEPPPPVDAPPPNPGRLGIPGVVLAAYERASGTLARTRPRCGVHWSALAGIGKVESDHARSGRVDRAGRTTTPILGPRLTGSPGVAAIPDTDGGSLDGDPVWDRAAGPMQFIPATWRRYGTDGNGDRTADPHNVFDAAGAAGRLLCAGGGDLRDRAQLAGAVFRYNHSEAYVRAVLAWADAYARGAVPTPGDVAVAPDRAAVLALTAAAAPPPPAAPPAPAPTAPPLGPAPAPQRSAPAPQRPAPAPAPAPRPPGPTSQPPPPQPPPPPPPTSTAPPPTSSTPPPSSSPPPTSEPTPTSNPEPAP</sequence>
<evidence type="ECO:0000256" key="1">
    <source>
        <dbReference type="SAM" id="MobiDB-lite"/>
    </source>
</evidence>
<dbReference type="InterPro" id="IPR043426">
    <property type="entry name" value="MltB-like"/>
</dbReference>
<feature type="compositionally biased region" description="Pro residues" evidence="1">
    <location>
        <begin position="309"/>
        <end position="374"/>
    </location>
</feature>
<feature type="region of interest" description="Disordered" evidence="1">
    <location>
        <begin position="128"/>
        <end position="154"/>
    </location>
</feature>
<feature type="region of interest" description="Disordered" evidence="1">
    <location>
        <begin position="24"/>
        <end position="85"/>
    </location>
</feature>
<dbReference type="EMBL" id="JBHTIW010000007">
    <property type="protein sequence ID" value="MFD0920437.1"/>
    <property type="molecule type" value="Genomic_DNA"/>
</dbReference>
<feature type="compositionally biased region" description="Pro residues" evidence="1">
    <location>
        <begin position="71"/>
        <end position="83"/>
    </location>
</feature>
<keyword evidence="4" id="KW-1185">Reference proteome</keyword>
<feature type="signal peptide" evidence="2">
    <location>
        <begin position="1"/>
        <end position="24"/>
    </location>
</feature>
<dbReference type="PANTHER" id="PTHR30163">
    <property type="entry name" value="MEMBRANE-BOUND LYTIC MUREIN TRANSGLYCOSYLASE B"/>
    <property type="match status" value="1"/>
</dbReference>
<gene>
    <name evidence="3" type="ORF">ACFQ16_11855</name>
</gene>
<keyword evidence="2" id="KW-0732">Signal</keyword>
<dbReference type="SUPFAM" id="SSF53955">
    <property type="entry name" value="Lysozyme-like"/>
    <property type="match status" value="1"/>
</dbReference>